<feature type="domain" description="Tetrapyrrole methylase" evidence="6">
    <location>
        <begin position="1"/>
        <end position="179"/>
    </location>
</feature>
<keyword evidence="2" id="KW-0169">Cobalamin biosynthesis</keyword>
<dbReference type="EMBL" id="CTEN01000004">
    <property type="protein sequence ID" value="CQR25634.1"/>
    <property type="molecule type" value="Genomic_DNA"/>
</dbReference>
<dbReference type="SUPFAM" id="SSF53790">
    <property type="entry name" value="Tetrapyrrole methylase"/>
    <property type="match status" value="1"/>
</dbReference>
<dbReference type="GO" id="GO:0009236">
    <property type="term" value="P:cobalamin biosynthetic process"/>
    <property type="evidence" value="ECO:0007669"/>
    <property type="project" value="UniProtKB-UniPathway"/>
</dbReference>
<evidence type="ECO:0000259" key="6">
    <source>
        <dbReference type="Pfam" id="PF00590"/>
    </source>
</evidence>
<dbReference type="PANTHER" id="PTHR43182:SF1">
    <property type="entry name" value="COBALT-PRECORRIN-7 C(5)-METHYLTRANSFERASE"/>
    <property type="match status" value="1"/>
</dbReference>
<protein>
    <submittedName>
        <fullName evidence="7">Cobalt-precorrin-6Y C(5)-methyltransferase</fullName>
    </submittedName>
</protein>
<evidence type="ECO:0000313" key="7">
    <source>
        <dbReference type="EMBL" id="CQR25634.1"/>
    </source>
</evidence>
<keyword evidence="5" id="KW-0949">S-adenosyl-L-methionine</keyword>
<dbReference type="InterPro" id="IPR035996">
    <property type="entry name" value="4pyrrol_Methylase_sf"/>
</dbReference>
<dbReference type="NCBIfam" id="NF004456">
    <property type="entry name" value="PRK05787.1-4"/>
    <property type="match status" value="1"/>
</dbReference>
<dbReference type="Gene3D" id="3.40.1010.10">
    <property type="entry name" value="Cobalt-precorrin-4 Transmethylase, Domain 1"/>
    <property type="match status" value="1"/>
</dbReference>
<proteinExistence type="predicted"/>
<name>A0A0E4H696_9STRE</name>
<dbReference type="Proteomes" id="UP000198604">
    <property type="component" value="Unassembled WGS sequence"/>
</dbReference>
<dbReference type="NCBIfam" id="TIGR02467">
    <property type="entry name" value="CbiE"/>
    <property type="match status" value="1"/>
</dbReference>
<keyword evidence="3 7" id="KW-0489">Methyltransferase</keyword>
<keyword evidence="4 7" id="KW-0808">Transferase</keyword>
<dbReference type="InterPro" id="IPR012818">
    <property type="entry name" value="CbiE"/>
</dbReference>
<dbReference type="InterPro" id="IPR014777">
    <property type="entry name" value="4pyrrole_Mease_sub1"/>
</dbReference>
<evidence type="ECO:0000256" key="3">
    <source>
        <dbReference type="ARBA" id="ARBA00022603"/>
    </source>
</evidence>
<dbReference type="Gene3D" id="3.30.950.10">
    <property type="entry name" value="Methyltransferase, Cobalt-precorrin-4 Transmethylase, Domain 2"/>
    <property type="match status" value="1"/>
</dbReference>
<dbReference type="GO" id="GO:0008276">
    <property type="term" value="F:protein methyltransferase activity"/>
    <property type="evidence" value="ECO:0007669"/>
    <property type="project" value="InterPro"/>
</dbReference>
<dbReference type="InterPro" id="IPR000878">
    <property type="entry name" value="4pyrrol_Mease"/>
</dbReference>
<evidence type="ECO:0000256" key="2">
    <source>
        <dbReference type="ARBA" id="ARBA00022573"/>
    </source>
</evidence>
<dbReference type="GO" id="GO:0032259">
    <property type="term" value="P:methylation"/>
    <property type="evidence" value="ECO:0007669"/>
    <property type="project" value="UniProtKB-KW"/>
</dbReference>
<dbReference type="PANTHER" id="PTHR43182">
    <property type="entry name" value="COBALT-PRECORRIN-6B C(15)-METHYLTRANSFERASE (DECARBOXYLATING)"/>
    <property type="match status" value="1"/>
</dbReference>
<dbReference type="Pfam" id="PF00590">
    <property type="entry name" value="TP_methylase"/>
    <property type="match status" value="1"/>
</dbReference>
<comment type="pathway">
    <text evidence="1">Cofactor biosynthesis; adenosylcobalamin biosynthesis.</text>
</comment>
<gene>
    <name evidence="7" type="ORF">BN1356_01976</name>
</gene>
<evidence type="ECO:0000256" key="4">
    <source>
        <dbReference type="ARBA" id="ARBA00022679"/>
    </source>
</evidence>
<dbReference type="UniPathway" id="UPA00148"/>
<dbReference type="CDD" id="cd11644">
    <property type="entry name" value="Precorrin-6Y-MT"/>
    <property type="match status" value="1"/>
</dbReference>
<accession>A0A0E4H696</accession>
<evidence type="ECO:0000313" key="8">
    <source>
        <dbReference type="Proteomes" id="UP000198604"/>
    </source>
</evidence>
<dbReference type="InterPro" id="IPR014776">
    <property type="entry name" value="4pyrrole_Mease_sub2"/>
</dbReference>
<organism evidence="7 8">
    <name type="scientific">Streptococcus varani</name>
    <dbReference type="NCBI Taxonomy" id="1608583"/>
    <lineage>
        <taxon>Bacteria</taxon>
        <taxon>Bacillati</taxon>
        <taxon>Bacillota</taxon>
        <taxon>Bacilli</taxon>
        <taxon>Lactobacillales</taxon>
        <taxon>Streptococcaceae</taxon>
        <taxon>Streptococcus</taxon>
    </lineage>
</organism>
<reference evidence="8" key="1">
    <citation type="submission" date="2015-03" db="EMBL/GenBank/DDBJ databases">
        <authorList>
            <person name="Urmite Genomes"/>
        </authorList>
    </citation>
    <scope>NUCLEOTIDE SEQUENCE [LARGE SCALE GENOMIC DNA]</scope>
    <source>
        <strain evidence="8">FF10</strain>
    </source>
</reference>
<dbReference type="AlphaFoldDB" id="A0A0E4H696"/>
<keyword evidence="8" id="KW-1185">Reference proteome</keyword>
<evidence type="ECO:0000256" key="5">
    <source>
        <dbReference type="ARBA" id="ARBA00022691"/>
    </source>
</evidence>
<sequence length="202" mass="22481">MITVIGIGPGNPQFCLVGQEKFYKEADVILGSSRHLEVIADKLQGKGVVAPKKLKDLEELLLTYPETTNLVYLVSGDPLIYGLGKWLTERFPGRIKLVPGISSMQYLASKVCLPMNDAYLTSSHAKEPNFELIMSLSKVFCVTDNKVGPYQIAQEVVKRGLKKTLIIGENLSYDNEKISIMAADQVLDRDYDMNVVVIVDER</sequence>
<dbReference type="InterPro" id="IPR050714">
    <property type="entry name" value="Cobalamin_biosynth_MTase"/>
</dbReference>
<dbReference type="STRING" id="1608583.BN1356_01976"/>
<evidence type="ECO:0000256" key="1">
    <source>
        <dbReference type="ARBA" id="ARBA00004953"/>
    </source>
</evidence>